<dbReference type="GO" id="GO:0007508">
    <property type="term" value="P:larval heart development"/>
    <property type="evidence" value="ECO:0007669"/>
    <property type="project" value="TreeGrafter"/>
</dbReference>
<protein>
    <recommendedName>
        <fullName evidence="4">Rna-directed dna polymerase from mobile element jockey-like</fullName>
    </recommendedName>
</protein>
<evidence type="ECO:0000313" key="2">
    <source>
        <dbReference type="EMBL" id="KAK4817866.1"/>
    </source>
</evidence>
<reference evidence="2 3" key="1">
    <citation type="journal article" date="2023" name="J. Hered.">
        <title>Chromosome-level genome of the wood stork (Mycteria americana) provides insight into avian chromosome evolution.</title>
        <authorList>
            <person name="Flamio R. Jr."/>
            <person name="Ramstad K.M."/>
        </authorList>
    </citation>
    <scope>NUCLEOTIDE SEQUENCE [LARGE SCALE GENOMIC DNA]</scope>
    <source>
        <strain evidence="2">JAX WOST 10</strain>
    </source>
</reference>
<dbReference type="GO" id="GO:0061343">
    <property type="term" value="P:cell adhesion involved in heart morphogenesis"/>
    <property type="evidence" value="ECO:0007669"/>
    <property type="project" value="TreeGrafter"/>
</dbReference>
<dbReference type="AlphaFoldDB" id="A0AAN7NTT8"/>
<evidence type="ECO:0000313" key="3">
    <source>
        <dbReference type="Proteomes" id="UP001333110"/>
    </source>
</evidence>
<dbReference type="Proteomes" id="UP001333110">
    <property type="component" value="Unassembled WGS sequence"/>
</dbReference>
<comment type="caution">
    <text evidence="2">The sequence shown here is derived from an EMBL/GenBank/DDBJ whole genome shotgun (WGS) entry which is preliminary data.</text>
</comment>
<dbReference type="PANTHER" id="PTHR33395">
    <property type="entry name" value="TRANSCRIPTASE, PUTATIVE-RELATED-RELATED"/>
    <property type="match status" value="1"/>
</dbReference>
<evidence type="ECO:0000256" key="1">
    <source>
        <dbReference type="SAM" id="MobiDB-lite"/>
    </source>
</evidence>
<dbReference type="PANTHER" id="PTHR33395:SF22">
    <property type="entry name" value="REVERSE TRANSCRIPTASE DOMAIN-CONTAINING PROTEIN"/>
    <property type="match status" value="1"/>
</dbReference>
<proteinExistence type="predicted"/>
<name>A0AAN7NTT8_MYCAM</name>
<organism evidence="2 3">
    <name type="scientific">Mycteria americana</name>
    <name type="common">Wood stork</name>
    <dbReference type="NCBI Taxonomy" id="33587"/>
    <lineage>
        <taxon>Eukaryota</taxon>
        <taxon>Metazoa</taxon>
        <taxon>Chordata</taxon>
        <taxon>Craniata</taxon>
        <taxon>Vertebrata</taxon>
        <taxon>Euteleostomi</taxon>
        <taxon>Archelosauria</taxon>
        <taxon>Archosauria</taxon>
        <taxon>Dinosauria</taxon>
        <taxon>Saurischia</taxon>
        <taxon>Theropoda</taxon>
        <taxon>Coelurosauria</taxon>
        <taxon>Aves</taxon>
        <taxon>Neognathae</taxon>
        <taxon>Neoaves</taxon>
        <taxon>Aequornithes</taxon>
        <taxon>Ciconiiformes</taxon>
        <taxon>Ciconiidae</taxon>
        <taxon>Mycteria</taxon>
    </lineage>
</organism>
<evidence type="ECO:0008006" key="4">
    <source>
        <dbReference type="Google" id="ProtNLM"/>
    </source>
</evidence>
<dbReference type="EMBL" id="JAUNZN010000007">
    <property type="protein sequence ID" value="KAK4817866.1"/>
    <property type="molecule type" value="Genomic_DNA"/>
</dbReference>
<sequence length="307" mass="35124">MPSSTKKNSLPHLTHREIVRAARDQVRKAKALIELNLARGVKGNKKSFYRYIGDKRKTRENVGPLWRETGELVTRDMEKAEVINNFFTSVFTSKCSSHTAQVAEGKGRDWEKEEPPTVGEDHVRDRLKNLKVHKSMGPEEMHARVLRELADEVAKPLSIISEKLWQSGEVPPDWKTGNITPVFKNRKKEDPGNYRPTSLTSVSSKITEQIPLETLLRHMENKECWWIREEQLMFNKAKCKVLHIGQGNPKHKYRLGGEWIESSPEEKGLGVLVDEKLNMTQQRALAAQKANRLLGCIKRSVTSSRGR</sequence>
<accession>A0AAN7NTT8</accession>
<keyword evidence="3" id="KW-1185">Reference proteome</keyword>
<gene>
    <name evidence="2" type="ORF">QYF61_001676</name>
</gene>
<dbReference type="GO" id="GO:0031012">
    <property type="term" value="C:extracellular matrix"/>
    <property type="evidence" value="ECO:0007669"/>
    <property type="project" value="TreeGrafter"/>
</dbReference>
<feature type="region of interest" description="Disordered" evidence="1">
    <location>
        <begin position="176"/>
        <end position="200"/>
    </location>
</feature>